<dbReference type="InterPro" id="IPR006527">
    <property type="entry name" value="F-box-assoc_dom_typ1"/>
</dbReference>
<evidence type="ECO:0000313" key="2">
    <source>
        <dbReference type="EMBL" id="CAI9784441.1"/>
    </source>
</evidence>
<dbReference type="SUPFAM" id="SSF81383">
    <property type="entry name" value="F-box domain"/>
    <property type="match status" value="1"/>
</dbReference>
<keyword evidence="3" id="KW-1185">Reference proteome</keyword>
<dbReference type="SMART" id="SM00256">
    <property type="entry name" value="FBOX"/>
    <property type="match status" value="1"/>
</dbReference>
<dbReference type="EMBL" id="OU503055">
    <property type="protein sequence ID" value="CAI9784441.1"/>
    <property type="molecule type" value="Genomic_DNA"/>
</dbReference>
<dbReference type="PANTHER" id="PTHR31672:SF10">
    <property type="entry name" value="F-BOX DOMAIN-CONTAINING PROTEIN"/>
    <property type="match status" value="1"/>
</dbReference>
<dbReference type="Proteomes" id="UP000834106">
    <property type="component" value="Chromosome 20"/>
</dbReference>
<dbReference type="NCBIfam" id="TIGR01640">
    <property type="entry name" value="F_box_assoc_1"/>
    <property type="match status" value="1"/>
</dbReference>
<organism evidence="2 3">
    <name type="scientific">Fraxinus pennsylvanica</name>
    <dbReference type="NCBI Taxonomy" id="56036"/>
    <lineage>
        <taxon>Eukaryota</taxon>
        <taxon>Viridiplantae</taxon>
        <taxon>Streptophyta</taxon>
        <taxon>Embryophyta</taxon>
        <taxon>Tracheophyta</taxon>
        <taxon>Spermatophyta</taxon>
        <taxon>Magnoliopsida</taxon>
        <taxon>eudicotyledons</taxon>
        <taxon>Gunneridae</taxon>
        <taxon>Pentapetalae</taxon>
        <taxon>asterids</taxon>
        <taxon>lamiids</taxon>
        <taxon>Lamiales</taxon>
        <taxon>Oleaceae</taxon>
        <taxon>Oleeae</taxon>
        <taxon>Fraxinus</taxon>
    </lineage>
</organism>
<dbReference type="InterPro" id="IPR017451">
    <property type="entry name" value="F-box-assoc_interact_dom"/>
</dbReference>
<dbReference type="CDD" id="cd22157">
    <property type="entry name" value="F-box_AtFBW1-like"/>
    <property type="match status" value="1"/>
</dbReference>
<dbReference type="InterPro" id="IPR036047">
    <property type="entry name" value="F-box-like_dom_sf"/>
</dbReference>
<accession>A0AAD2AAF9</accession>
<evidence type="ECO:0000313" key="3">
    <source>
        <dbReference type="Proteomes" id="UP000834106"/>
    </source>
</evidence>
<dbReference type="PANTHER" id="PTHR31672">
    <property type="entry name" value="BNACNNG10540D PROTEIN"/>
    <property type="match status" value="1"/>
</dbReference>
<gene>
    <name evidence="2" type="ORF">FPE_LOCUS31871</name>
</gene>
<dbReference type="Pfam" id="PF07734">
    <property type="entry name" value="FBA_1"/>
    <property type="match status" value="1"/>
</dbReference>
<protein>
    <recommendedName>
        <fullName evidence="1">F-box domain-containing protein</fullName>
    </recommendedName>
</protein>
<feature type="domain" description="F-box" evidence="1">
    <location>
        <begin position="1"/>
        <end position="46"/>
    </location>
</feature>
<dbReference type="Pfam" id="PF00646">
    <property type="entry name" value="F-box"/>
    <property type="match status" value="1"/>
</dbReference>
<proteinExistence type="predicted"/>
<sequence>MSDYLPRELIIEILTKLPAKSLLRFTAVCKLWHSIITSSEFIFSQLSISASKEGNTLYLRRYTKDDRAEHYTLLKDGENQTFGLDELYFPFKSQFGYFRIVGGSNGLVCLSDDFFTNPLHPIILWNPCIRKHIVLPAPTVKPEKAHFFVLGCGATLHDFKVVRMVYSKTDDFTLNLPAMVEIYSLKSGTWRRVHFDDRYIIMEFMWSQTFIKGNVHWLAFYEDLTQNKGFCNFILTFQMEDEVFGELMFPDHLAQVAITDLSIVVIGESLGMVKYDKQMGSESCCVWVMKEYGVIKSWTKLYNIDMVGGIEKVIRFRKNGDVLMVSQEHGPGVAHN</sequence>
<reference evidence="2" key="1">
    <citation type="submission" date="2023-05" db="EMBL/GenBank/DDBJ databases">
        <authorList>
            <person name="Huff M."/>
        </authorList>
    </citation>
    <scope>NUCLEOTIDE SEQUENCE</scope>
</reference>
<dbReference type="Gene3D" id="1.20.1280.50">
    <property type="match status" value="1"/>
</dbReference>
<evidence type="ECO:0000259" key="1">
    <source>
        <dbReference type="PROSITE" id="PS50181"/>
    </source>
</evidence>
<dbReference type="AlphaFoldDB" id="A0AAD2AAF9"/>
<dbReference type="InterPro" id="IPR001810">
    <property type="entry name" value="F-box_dom"/>
</dbReference>
<dbReference type="InterPro" id="IPR050796">
    <property type="entry name" value="SCF_F-box_component"/>
</dbReference>
<dbReference type="PROSITE" id="PS50181">
    <property type="entry name" value="FBOX"/>
    <property type="match status" value="1"/>
</dbReference>
<name>A0AAD2AAF9_9LAMI</name>